<organism evidence="1">
    <name type="scientific">freshwater metagenome</name>
    <dbReference type="NCBI Taxonomy" id="449393"/>
    <lineage>
        <taxon>unclassified sequences</taxon>
        <taxon>metagenomes</taxon>
        <taxon>ecological metagenomes</taxon>
    </lineage>
</organism>
<reference evidence="1" key="1">
    <citation type="submission" date="2020-05" db="EMBL/GenBank/DDBJ databases">
        <authorList>
            <person name="Chiriac C."/>
            <person name="Salcher M."/>
            <person name="Ghai R."/>
            <person name="Kavagutti S V."/>
        </authorList>
    </citation>
    <scope>NUCLEOTIDE SEQUENCE</scope>
</reference>
<evidence type="ECO:0000313" key="1">
    <source>
        <dbReference type="EMBL" id="CAB4774228.1"/>
    </source>
</evidence>
<dbReference type="EMBL" id="CAFAAA010000003">
    <property type="protein sequence ID" value="CAB4774228.1"/>
    <property type="molecule type" value="Genomic_DNA"/>
</dbReference>
<dbReference type="AlphaFoldDB" id="A0A6J6VTR5"/>
<protein>
    <submittedName>
        <fullName evidence="1">Unannotated protein</fullName>
    </submittedName>
</protein>
<gene>
    <name evidence="1" type="ORF">UFOPK2942_00261</name>
</gene>
<proteinExistence type="predicted"/>
<accession>A0A6J6VTR5</accession>
<name>A0A6J6VTR5_9ZZZZ</name>
<sequence>MTAPNLKIAIKTTMAPAMIPRAGIAEIPN</sequence>